<comment type="caution">
    <text evidence="2">The sequence shown here is derived from an EMBL/GenBank/DDBJ whole genome shotgun (WGS) entry which is preliminary data.</text>
</comment>
<name>A0A6L5YSC4_9FIRM</name>
<keyword evidence="3" id="KW-1185">Reference proteome</keyword>
<proteinExistence type="predicted"/>
<dbReference type="Pfam" id="PF18941">
    <property type="entry name" value="DUF5688"/>
    <property type="match status" value="1"/>
</dbReference>
<gene>
    <name evidence="2" type="ORF">FYJ75_10720</name>
</gene>
<accession>A0A6L5YSC4</accession>
<evidence type="ECO:0000313" key="2">
    <source>
        <dbReference type="EMBL" id="MST75483.1"/>
    </source>
</evidence>
<dbReference type="Proteomes" id="UP000474024">
    <property type="component" value="Unassembled WGS sequence"/>
</dbReference>
<feature type="region of interest" description="Disordered" evidence="1">
    <location>
        <begin position="320"/>
        <end position="341"/>
    </location>
</feature>
<dbReference type="RefSeq" id="WP_154430447.1">
    <property type="nucleotide sequence ID" value="NZ_VUNI01000019.1"/>
</dbReference>
<reference evidence="2 3" key="1">
    <citation type="submission" date="2019-08" db="EMBL/GenBank/DDBJ databases">
        <title>In-depth cultivation of the pig gut microbiome towards novel bacterial diversity and tailored functional studies.</title>
        <authorList>
            <person name="Wylensek D."/>
            <person name="Hitch T.C.A."/>
            <person name="Clavel T."/>
        </authorList>
    </citation>
    <scope>NUCLEOTIDE SEQUENCE [LARGE SCALE GENOMIC DNA]</scope>
    <source>
        <strain evidence="2 3">MUC/MUC-530-WT-4D</strain>
    </source>
</reference>
<sequence length="341" mass="38658">MFKFNEFCDYVEMTLPEVLPERLKGVHIEQHEVEKNNGLVLHSVTVRPEDSNIAPNLYMDKFFERYEEGASIDDLMDEIRDIVVKNLDVPKEFSNVAEEFNHFESIKDKIVMVAVNTERNANLLSQIPHKDREDLSLIYKVMVGKDEEGTATITIRNEHMALWGVDAEQIHELAMANTKEILPVTVRSMNEVMREIFAKDGMDEDMMNIMFEEMPANQQMYIISNKSNVNGAASMFYEDALSELCEKIGTDLYILPSSVHEVIAVSSELGTPDELSQMVREVNGSQVAPEEQLSDHVYKFEAATKKLSLADVSLEELKKAAGAENMSQDAPTEGSRPRKSR</sequence>
<organism evidence="2 3">
    <name type="scientific">Roseburia porci</name>
    <dbReference type="NCBI Taxonomy" id="2605790"/>
    <lineage>
        <taxon>Bacteria</taxon>
        <taxon>Bacillati</taxon>
        <taxon>Bacillota</taxon>
        <taxon>Clostridia</taxon>
        <taxon>Lachnospirales</taxon>
        <taxon>Lachnospiraceae</taxon>
        <taxon>Roseburia</taxon>
    </lineage>
</organism>
<evidence type="ECO:0000313" key="3">
    <source>
        <dbReference type="Proteomes" id="UP000474024"/>
    </source>
</evidence>
<evidence type="ECO:0000256" key="1">
    <source>
        <dbReference type="SAM" id="MobiDB-lite"/>
    </source>
</evidence>
<protein>
    <submittedName>
        <fullName evidence="2">Uncharacterized protein</fullName>
    </submittedName>
</protein>
<dbReference type="EMBL" id="VUNI01000019">
    <property type="protein sequence ID" value="MST75483.1"/>
    <property type="molecule type" value="Genomic_DNA"/>
</dbReference>
<dbReference type="InterPro" id="IPR043743">
    <property type="entry name" value="DUF5688"/>
</dbReference>
<dbReference type="AlphaFoldDB" id="A0A6L5YSC4"/>